<dbReference type="Proteomes" id="UP000254255">
    <property type="component" value="Unassembled WGS sequence"/>
</dbReference>
<accession>A0A377BZB3</accession>
<proteinExistence type="predicted"/>
<dbReference type="AlphaFoldDB" id="A0A377BZB3"/>
<sequence length="64" mass="7547">MRKAFDTDDYQVMLVANKFQTGFDQPKLVAMYVDKNSRAWIVFRHYPVLIVRIRGKAAHLFLIC</sequence>
<dbReference type="Gene3D" id="3.40.50.300">
    <property type="entry name" value="P-loop containing nucleotide triphosphate hydrolases"/>
    <property type="match status" value="1"/>
</dbReference>
<dbReference type="InterPro" id="IPR027417">
    <property type="entry name" value="P-loop_NTPase"/>
</dbReference>
<dbReference type="EMBL" id="UGET01000004">
    <property type="protein sequence ID" value="STL78881.1"/>
    <property type="molecule type" value="Genomic_DNA"/>
</dbReference>
<keyword evidence="1" id="KW-0540">Nuclease</keyword>
<keyword evidence="1" id="KW-0378">Hydrolase</keyword>
<evidence type="ECO:0000313" key="1">
    <source>
        <dbReference type="EMBL" id="STL78881.1"/>
    </source>
</evidence>
<dbReference type="GO" id="GO:0004519">
    <property type="term" value="F:endonuclease activity"/>
    <property type="evidence" value="ECO:0007669"/>
    <property type="project" value="UniProtKB-KW"/>
</dbReference>
<gene>
    <name evidence="1" type="ORF">NCTC13148_02601</name>
</gene>
<dbReference type="REBASE" id="435843">
    <property type="entry name" value="Eco13148IIIP"/>
</dbReference>
<name>A0A377BZB3_ECOLX</name>
<organism evidence="1 2">
    <name type="scientific">Escherichia coli</name>
    <dbReference type="NCBI Taxonomy" id="562"/>
    <lineage>
        <taxon>Bacteria</taxon>
        <taxon>Pseudomonadati</taxon>
        <taxon>Pseudomonadota</taxon>
        <taxon>Gammaproteobacteria</taxon>
        <taxon>Enterobacterales</taxon>
        <taxon>Enterobacteriaceae</taxon>
        <taxon>Escherichia</taxon>
    </lineage>
</organism>
<reference evidence="1 2" key="1">
    <citation type="submission" date="2018-06" db="EMBL/GenBank/DDBJ databases">
        <authorList>
            <consortium name="Pathogen Informatics"/>
            <person name="Doyle S."/>
        </authorList>
    </citation>
    <scope>NUCLEOTIDE SEQUENCE [LARGE SCALE GENOMIC DNA]</scope>
    <source>
        <strain evidence="1 2">NCTC13148</strain>
    </source>
</reference>
<protein>
    <submittedName>
        <fullName evidence="1">Type I restriction-modification system endonuclease</fullName>
    </submittedName>
</protein>
<keyword evidence="1" id="KW-0255">Endonuclease</keyword>
<evidence type="ECO:0000313" key="2">
    <source>
        <dbReference type="Proteomes" id="UP000254255"/>
    </source>
</evidence>